<protein>
    <recommendedName>
        <fullName evidence="3">BTB domain-containing protein</fullName>
    </recommendedName>
</protein>
<dbReference type="STRING" id="98403.A0A151GNF6"/>
<dbReference type="RefSeq" id="XP_040657972.1">
    <property type="nucleotide sequence ID" value="XM_040802939.1"/>
</dbReference>
<keyword evidence="2" id="KW-1185">Reference proteome</keyword>
<dbReference type="AlphaFoldDB" id="A0A151GNF6"/>
<organism evidence="1 2">
    <name type="scientific">Drechmeria coniospora</name>
    <name type="common">Nematophagous fungus</name>
    <name type="synonym">Meria coniospora</name>
    <dbReference type="NCBI Taxonomy" id="98403"/>
    <lineage>
        <taxon>Eukaryota</taxon>
        <taxon>Fungi</taxon>
        <taxon>Dikarya</taxon>
        <taxon>Ascomycota</taxon>
        <taxon>Pezizomycotina</taxon>
        <taxon>Sordariomycetes</taxon>
        <taxon>Hypocreomycetidae</taxon>
        <taxon>Hypocreales</taxon>
        <taxon>Ophiocordycipitaceae</taxon>
        <taxon>Drechmeria</taxon>
    </lineage>
</organism>
<dbReference type="Proteomes" id="UP000076580">
    <property type="component" value="Chromosome 02"/>
</dbReference>
<comment type="caution">
    <text evidence="1">The sequence shown here is derived from an EMBL/GenBank/DDBJ whole genome shotgun (WGS) entry which is preliminary data.</text>
</comment>
<dbReference type="InParanoid" id="A0A151GNF6"/>
<dbReference type="GeneID" id="63718280"/>
<name>A0A151GNF6_DRECN</name>
<evidence type="ECO:0000313" key="1">
    <source>
        <dbReference type="EMBL" id="KYK58620.1"/>
    </source>
</evidence>
<evidence type="ECO:0008006" key="3">
    <source>
        <dbReference type="Google" id="ProtNLM"/>
    </source>
</evidence>
<accession>A0A151GNF6</accession>
<gene>
    <name evidence="1" type="ORF">DCS_05637</name>
</gene>
<reference evidence="1 2" key="1">
    <citation type="journal article" date="2016" name="Sci. Rep.">
        <title>Insights into Adaptations to a Near-Obligate Nematode Endoparasitic Lifestyle from the Finished Genome of Drechmeria coniospora.</title>
        <authorList>
            <person name="Zhang L."/>
            <person name="Zhou Z."/>
            <person name="Guo Q."/>
            <person name="Fokkens L."/>
            <person name="Miskei M."/>
            <person name="Pocsi I."/>
            <person name="Zhang W."/>
            <person name="Chen M."/>
            <person name="Wang L."/>
            <person name="Sun Y."/>
            <person name="Donzelli B.G."/>
            <person name="Gibson D.M."/>
            <person name="Nelson D.R."/>
            <person name="Luo J.G."/>
            <person name="Rep M."/>
            <person name="Liu H."/>
            <person name="Yang S."/>
            <person name="Wang J."/>
            <person name="Krasnoff S.B."/>
            <person name="Xu Y."/>
            <person name="Molnar I."/>
            <person name="Lin M."/>
        </authorList>
    </citation>
    <scope>NUCLEOTIDE SEQUENCE [LARGE SCALE GENOMIC DNA]</scope>
    <source>
        <strain evidence="1 2">ARSEF 6962</strain>
    </source>
</reference>
<dbReference type="EMBL" id="LAYC01000002">
    <property type="protein sequence ID" value="KYK58620.1"/>
    <property type="molecule type" value="Genomic_DNA"/>
</dbReference>
<evidence type="ECO:0000313" key="2">
    <source>
        <dbReference type="Proteomes" id="UP000076580"/>
    </source>
</evidence>
<sequence>MLSIDKMDLSRPTNTCLRTRLDKSLPPPPSDVLDMTTVLVGARQLNFTVNRRLLRSVSSFFRERLDDPSAPTPVCLWLPGESGTMFALFVEWVHWPSTFRHFVDQAVSDAHETSASQDLHWAIIHLHLFAANLKISKLQDLAMDAIQDLYLKYDWDVPPNLIKHLYAQSDAVTAVRIRRWAVAMVAFSLTTDPHQPLKFHPQDSATSDLARFRALFDSLPEFAADYAMHVRNMTSAGIDVRFKNPQLRISANKLRNDQRMFGFRECSFHSHRSSVGEGQCPHSDNRHRRRPLRIPVPELDLTIGELELSRRDSLPSPIPPPLFSTHPAGAPAKHTPILSIPLTC</sequence>
<proteinExistence type="predicted"/>